<sequence>GKVLAIRWVGVVKNHLSNRPMYFHPQVTIIQPMPPKSKLKDFQSFKINGDSGEVTTKDFENLEVFKI</sequence>
<evidence type="ECO:0000313" key="2">
    <source>
        <dbReference type="Proteomes" id="UP000187203"/>
    </source>
</evidence>
<evidence type="ECO:0000313" key="1">
    <source>
        <dbReference type="EMBL" id="OMO95216.1"/>
    </source>
</evidence>
<dbReference type="GO" id="GO:0016740">
    <property type="term" value="F:transferase activity"/>
    <property type="evidence" value="ECO:0007669"/>
    <property type="project" value="UniProtKB-KW"/>
</dbReference>
<gene>
    <name evidence="1" type="ORF">COLO4_16034</name>
</gene>
<feature type="non-terminal residue" evidence="1">
    <location>
        <position position="1"/>
    </location>
</feature>
<dbReference type="EMBL" id="AWUE01015867">
    <property type="protein sequence ID" value="OMO95216.1"/>
    <property type="molecule type" value="Genomic_DNA"/>
</dbReference>
<protein>
    <submittedName>
        <fullName evidence="1">UDP-glucosyl transferase 73C7</fullName>
    </submittedName>
</protein>
<organism evidence="1 2">
    <name type="scientific">Corchorus olitorius</name>
    <dbReference type="NCBI Taxonomy" id="93759"/>
    <lineage>
        <taxon>Eukaryota</taxon>
        <taxon>Viridiplantae</taxon>
        <taxon>Streptophyta</taxon>
        <taxon>Embryophyta</taxon>
        <taxon>Tracheophyta</taxon>
        <taxon>Spermatophyta</taxon>
        <taxon>Magnoliopsida</taxon>
        <taxon>eudicotyledons</taxon>
        <taxon>Gunneridae</taxon>
        <taxon>Pentapetalae</taxon>
        <taxon>rosids</taxon>
        <taxon>malvids</taxon>
        <taxon>Malvales</taxon>
        <taxon>Malvaceae</taxon>
        <taxon>Grewioideae</taxon>
        <taxon>Apeibeae</taxon>
        <taxon>Corchorus</taxon>
    </lineage>
</organism>
<comment type="caution">
    <text evidence="1">The sequence shown here is derived from an EMBL/GenBank/DDBJ whole genome shotgun (WGS) entry which is preliminary data.</text>
</comment>
<keyword evidence="1" id="KW-0808">Transferase</keyword>
<dbReference type="Proteomes" id="UP000187203">
    <property type="component" value="Unassembled WGS sequence"/>
</dbReference>
<proteinExistence type="predicted"/>
<reference evidence="2" key="1">
    <citation type="submission" date="2013-09" db="EMBL/GenBank/DDBJ databases">
        <title>Corchorus olitorius genome sequencing.</title>
        <authorList>
            <person name="Alam M."/>
            <person name="Haque M.S."/>
            <person name="Islam M.S."/>
            <person name="Emdad E.M."/>
            <person name="Islam M.M."/>
            <person name="Ahmed B."/>
            <person name="Halim A."/>
            <person name="Hossen Q.M.M."/>
            <person name="Hossain M.Z."/>
            <person name="Ahmed R."/>
            <person name="Khan M.M."/>
            <person name="Islam R."/>
            <person name="Rashid M.M."/>
            <person name="Khan S.A."/>
            <person name="Rahman M.S."/>
            <person name="Alam M."/>
            <person name="Yahiya A.S."/>
            <person name="Khan M.S."/>
            <person name="Azam M.S."/>
            <person name="Haque T."/>
            <person name="Lashkar M.Z.H."/>
            <person name="Akhand A.I."/>
            <person name="Morshed G."/>
            <person name="Roy S."/>
            <person name="Uddin K.S."/>
            <person name="Rabeya T."/>
            <person name="Hossain A.S."/>
            <person name="Chowdhury A."/>
            <person name="Snigdha A.R."/>
            <person name="Mortoza M.S."/>
            <person name="Matin S.A."/>
            <person name="Hoque S.M.E."/>
            <person name="Islam M.K."/>
            <person name="Roy D.K."/>
            <person name="Haider R."/>
            <person name="Moosa M.M."/>
            <person name="Elias S.M."/>
            <person name="Hasan A.M."/>
            <person name="Jahan S."/>
            <person name="Shafiuddin M."/>
            <person name="Mahmood N."/>
            <person name="Shommy N.S."/>
        </authorList>
    </citation>
    <scope>NUCLEOTIDE SEQUENCE [LARGE SCALE GENOMIC DNA]</scope>
    <source>
        <strain evidence="2">cv. O-4</strain>
    </source>
</reference>
<accession>A0A1R3JK31</accession>
<dbReference type="AlphaFoldDB" id="A0A1R3JK31"/>
<keyword evidence="2" id="KW-1185">Reference proteome</keyword>
<name>A0A1R3JK31_9ROSI</name>